<dbReference type="Proteomes" id="UP000315295">
    <property type="component" value="Unassembled WGS sequence"/>
</dbReference>
<organism evidence="1 2">
    <name type="scientific">Malus baccata</name>
    <name type="common">Siberian crab apple</name>
    <name type="synonym">Pyrus baccata</name>
    <dbReference type="NCBI Taxonomy" id="106549"/>
    <lineage>
        <taxon>Eukaryota</taxon>
        <taxon>Viridiplantae</taxon>
        <taxon>Streptophyta</taxon>
        <taxon>Embryophyta</taxon>
        <taxon>Tracheophyta</taxon>
        <taxon>Spermatophyta</taxon>
        <taxon>Magnoliopsida</taxon>
        <taxon>eudicotyledons</taxon>
        <taxon>Gunneridae</taxon>
        <taxon>Pentapetalae</taxon>
        <taxon>rosids</taxon>
        <taxon>fabids</taxon>
        <taxon>Rosales</taxon>
        <taxon>Rosaceae</taxon>
        <taxon>Amygdaloideae</taxon>
        <taxon>Maleae</taxon>
        <taxon>Malus</taxon>
    </lineage>
</organism>
<name>A0A540MNE4_MALBA</name>
<comment type="caution">
    <text evidence="1">The sequence shown here is derived from an EMBL/GenBank/DDBJ whole genome shotgun (WGS) entry which is preliminary data.</text>
</comment>
<gene>
    <name evidence="1" type="ORF">C1H46_014104</name>
</gene>
<accession>A0A540MNE4</accession>
<dbReference type="EMBL" id="VIEB01000218">
    <property type="protein sequence ID" value="TQE00272.1"/>
    <property type="molecule type" value="Genomic_DNA"/>
</dbReference>
<dbReference type="AlphaFoldDB" id="A0A540MNE4"/>
<protein>
    <submittedName>
        <fullName evidence="1">Uncharacterized protein</fullName>
    </submittedName>
</protein>
<evidence type="ECO:0000313" key="1">
    <source>
        <dbReference type="EMBL" id="TQE00272.1"/>
    </source>
</evidence>
<keyword evidence="2" id="KW-1185">Reference proteome</keyword>
<sequence length="69" mass="7758">MAACLALLSSTHPQLFSRSQIILANTSKQLIRYWLFTLKLSSMDEPLRSSALKDHSNAKVAHHFCDAKD</sequence>
<reference evidence="1 2" key="1">
    <citation type="journal article" date="2019" name="G3 (Bethesda)">
        <title>Sequencing of a Wild Apple (Malus baccata) Genome Unravels the Differences Between Cultivated and Wild Apple Species Regarding Disease Resistance and Cold Tolerance.</title>
        <authorList>
            <person name="Chen X."/>
        </authorList>
    </citation>
    <scope>NUCLEOTIDE SEQUENCE [LARGE SCALE GENOMIC DNA]</scope>
    <source>
        <strain evidence="2">cv. Shandingzi</strain>
        <tissue evidence="1">Leaves</tissue>
    </source>
</reference>
<proteinExistence type="predicted"/>
<evidence type="ECO:0000313" key="2">
    <source>
        <dbReference type="Proteomes" id="UP000315295"/>
    </source>
</evidence>